<evidence type="ECO:0000256" key="4">
    <source>
        <dbReference type="SAM" id="SignalP"/>
    </source>
</evidence>
<protein>
    <submittedName>
        <fullName evidence="7">2-hydroxyacid dehydrogenase</fullName>
    </submittedName>
</protein>
<feature type="domain" description="D-isomer specific 2-hydroxyacid dehydrogenase NAD-binding" evidence="6">
    <location>
        <begin position="161"/>
        <end position="340"/>
    </location>
</feature>
<feature type="signal peptide" evidence="4">
    <location>
        <begin position="1"/>
        <end position="19"/>
    </location>
</feature>
<keyword evidence="4" id="KW-0732">Signal</keyword>
<reference evidence="7" key="1">
    <citation type="journal article" date="2014" name="Int. J. Syst. Evol. Microbiol.">
        <title>Complete genome sequence of Corynebacterium casei LMG S-19264T (=DSM 44701T), isolated from a smear-ripened cheese.</title>
        <authorList>
            <consortium name="US DOE Joint Genome Institute (JGI-PGF)"/>
            <person name="Walter F."/>
            <person name="Albersmeier A."/>
            <person name="Kalinowski J."/>
            <person name="Ruckert C."/>
        </authorList>
    </citation>
    <scope>NUCLEOTIDE SEQUENCE</scope>
    <source>
        <strain evidence="7">KCTC 23430</strain>
    </source>
</reference>
<dbReference type="SUPFAM" id="SSF52283">
    <property type="entry name" value="Formate/glycerate dehydrogenase catalytic domain-like"/>
    <property type="match status" value="1"/>
</dbReference>
<keyword evidence="2" id="KW-0520">NAD</keyword>
<dbReference type="AlphaFoldDB" id="A0A919CLE3"/>
<evidence type="ECO:0000313" key="7">
    <source>
        <dbReference type="EMBL" id="GHD36081.1"/>
    </source>
</evidence>
<proteinExistence type="inferred from homology"/>
<sequence length="377" mass="40591">MSRLLSALLLSLISPLALTEVAPEPAATAIIEELGLRESQTAMSDNPRWKPGKVVVASPQRFAALLPDYEARISRAAGDLEVVFDRSGNWAMSDEQLSGVDAVIGLCTPQTLANADANLLWLHNYSVGMDRCQGLTETQKDEVVFTNNKRLSGPTIAEHTIAMLMSLSRGIPSYTQAQVKNEWDTSPAQLQRFGELKGKTLLVVGLGGIGTEIAWRAHGLGMRVIATRNSSRTGPDYMDYVGLSDELNTLAGQADVVANALPLTPKTAGVFDKAFFDALKPGAIFLSVGRGKSTVTGDLIAALESGLVYGAGLDVTDPEPLPEDSPLWQMDRVIITPHISASGADSLRRMTTIAIENLRRYAAGERMLNLVDIRKGY</sequence>
<evidence type="ECO:0000259" key="5">
    <source>
        <dbReference type="Pfam" id="PF00389"/>
    </source>
</evidence>
<feature type="chain" id="PRO_5037564472" evidence="4">
    <location>
        <begin position="20"/>
        <end position="377"/>
    </location>
</feature>
<evidence type="ECO:0000256" key="2">
    <source>
        <dbReference type="ARBA" id="ARBA00023027"/>
    </source>
</evidence>
<keyword evidence="1 3" id="KW-0560">Oxidoreductase</keyword>
<reference evidence="7" key="2">
    <citation type="submission" date="2020-09" db="EMBL/GenBank/DDBJ databases">
        <authorList>
            <person name="Sun Q."/>
            <person name="Kim S."/>
        </authorList>
    </citation>
    <scope>NUCLEOTIDE SEQUENCE</scope>
    <source>
        <strain evidence="7">KCTC 23430</strain>
    </source>
</reference>
<gene>
    <name evidence="7" type="ORF">GCM10007053_24000</name>
</gene>
<comment type="caution">
    <text evidence="7">The sequence shown here is derived from an EMBL/GenBank/DDBJ whole genome shotgun (WGS) entry which is preliminary data.</text>
</comment>
<dbReference type="Proteomes" id="UP000644693">
    <property type="component" value="Unassembled WGS sequence"/>
</dbReference>
<keyword evidence="8" id="KW-1185">Reference proteome</keyword>
<dbReference type="GO" id="GO:0016616">
    <property type="term" value="F:oxidoreductase activity, acting on the CH-OH group of donors, NAD or NADP as acceptor"/>
    <property type="evidence" value="ECO:0007669"/>
    <property type="project" value="InterPro"/>
</dbReference>
<organism evidence="7 8">
    <name type="scientific">Parahalioglobus pacificus</name>
    <dbReference type="NCBI Taxonomy" id="930806"/>
    <lineage>
        <taxon>Bacteria</taxon>
        <taxon>Pseudomonadati</taxon>
        <taxon>Pseudomonadota</taxon>
        <taxon>Gammaproteobacteria</taxon>
        <taxon>Cellvibrionales</taxon>
        <taxon>Halieaceae</taxon>
        <taxon>Parahalioglobus</taxon>
    </lineage>
</organism>
<dbReference type="Gene3D" id="3.40.50.720">
    <property type="entry name" value="NAD(P)-binding Rossmann-like Domain"/>
    <property type="match status" value="2"/>
</dbReference>
<dbReference type="PANTHER" id="PTHR43333:SF1">
    <property type="entry name" value="D-ISOMER SPECIFIC 2-HYDROXYACID DEHYDROGENASE NAD-BINDING DOMAIN-CONTAINING PROTEIN"/>
    <property type="match status" value="1"/>
</dbReference>
<evidence type="ECO:0000256" key="3">
    <source>
        <dbReference type="RuleBase" id="RU003719"/>
    </source>
</evidence>
<dbReference type="CDD" id="cd05300">
    <property type="entry name" value="2-Hacid_dh_1"/>
    <property type="match status" value="1"/>
</dbReference>
<dbReference type="EMBL" id="BMYM01000002">
    <property type="protein sequence ID" value="GHD36081.1"/>
    <property type="molecule type" value="Genomic_DNA"/>
</dbReference>
<dbReference type="RefSeq" id="WP_189478026.1">
    <property type="nucleotide sequence ID" value="NZ_BMYM01000002.1"/>
</dbReference>
<dbReference type="InterPro" id="IPR006139">
    <property type="entry name" value="D-isomer_2_OHA_DH_cat_dom"/>
</dbReference>
<evidence type="ECO:0000313" key="8">
    <source>
        <dbReference type="Proteomes" id="UP000644693"/>
    </source>
</evidence>
<dbReference type="Pfam" id="PF02826">
    <property type="entry name" value="2-Hacid_dh_C"/>
    <property type="match status" value="1"/>
</dbReference>
<feature type="domain" description="D-isomer specific 2-hydroxyacid dehydrogenase catalytic" evidence="5">
    <location>
        <begin position="93"/>
        <end position="371"/>
    </location>
</feature>
<dbReference type="Pfam" id="PF00389">
    <property type="entry name" value="2-Hacid_dh"/>
    <property type="match status" value="1"/>
</dbReference>
<dbReference type="SUPFAM" id="SSF51735">
    <property type="entry name" value="NAD(P)-binding Rossmann-fold domains"/>
    <property type="match status" value="1"/>
</dbReference>
<dbReference type="InterPro" id="IPR006140">
    <property type="entry name" value="D-isomer_DH_NAD-bd"/>
</dbReference>
<evidence type="ECO:0000256" key="1">
    <source>
        <dbReference type="ARBA" id="ARBA00023002"/>
    </source>
</evidence>
<accession>A0A919CLE3</accession>
<name>A0A919CLE3_9GAMM</name>
<dbReference type="GO" id="GO:0051287">
    <property type="term" value="F:NAD binding"/>
    <property type="evidence" value="ECO:0007669"/>
    <property type="project" value="InterPro"/>
</dbReference>
<evidence type="ECO:0000259" key="6">
    <source>
        <dbReference type="Pfam" id="PF02826"/>
    </source>
</evidence>
<comment type="similarity">
    <text evidence="3">Belongs to the D-isomer specific 2-hydroxyacid dehydrogenase family.</text>
</comment>
<dbReference type="InterPro" id="IPR036291">
    <property type="entry name" value="NAD(P)-bd_dom_sf"/>
</dbReference>
<dbReference type="PANTHER" id="PTHR43333">
    <property type="entry name" value="2-HACID_DH_C DOMAIN-CONTAINING PROTEIN"/>
    <property type="match status" value="1"/>
</dbReference>